<name>A0A512ATQ6_9BACT</name>
<dbReference type="PROSITE" id="PS51411">
    <property type="entry name" value="PSP1_C"/>
    <property type="match status" value="1"/>
</dbReference>
<dbReference type="InterPro" id="IPR007557">
    <property type="entry name" value="PSP1_C"/>
</dbReference>
<gene>
    <name evidence="3" type="ORF">AAE02nite_07480</name>
</gene>
<feature type="region of interest" description="Disordered" evidence="1">
    <location>
        <begin position="323"/>
        <end position="403"/>
    </location>
</feature>
<dbReference type="PANTHER" id="PTHR43830:SF3">
    <property type="entry name" value="PROTEIN PSP1"/>
    <property type="match status" value="1"/>
</dbReference>
<proteinExistence type="predicted"/>
<reference evidence="3 4" key="1">
    <citation type="submission" date="2019-07" db="EMBL/GenBank/DDBJ databases">
        <title>Whole genome shotgun sequence of Adhaeribacter aerolatus NBRC 106133.</title>
        <authorList>
            <person name="Hosoyama A."/>
            <person name="Uohara A."/>
            <person name="Ohji S."/>
            <person name="Ichikawa N."/>
        </authorList>
    </citation>
    <scope>NUCLEOTIDE SEQUENCE [LARGE SCALE GENOMIC DNA]</scope>
    <source>
        <strain evidence="3 4">NBRC 106133</strain>
    </source>
</reference>
<feature type="domain" description="PSP1 C-terminal" evidence="2">
    <location>
        <begin position="75"/>
        <end position="160"/>
    </location>
</feature>
<sequence length="403" mass="45971">MDLPTSFEEFDIVEVRFKGGRKDFFRNSNSLVLTTGDAVVVDVPNGYHVGYVSLKGELVRLQMLKKKVDNSEEIRAIYRIANEKDLEKFAAVQDLENSTMYRARGIIQELDLKMKLSDVEYQADRSKATFYYSADDRVDFRDLIRKLADEFKVRVEMRQISLRHEAGRLGGIGSCGRELCCSTWLSDFKSVSTTAARYQNLSLNPSKLSGQCGRLKCCLNYELETYLDALKDIPTITKPLQLQKGDAILQKTDIFKRVMWFGFKNDNNWYPAPVERVREILELNSRGIIVESLTVEEKAEQQKKVELVAQLEGNLERLDEKFKSKKKKKKKNKNGQAPALAAAATTVPEVKSNELKQNGARNENKPQANGNGGQGQKKKQHKRPFRDNRPPRTDNRPDKPVNT</sequence>
<dbReference type="Proteomes" id="UP000321532">
    <property type="component" value="Unassembled WGS sequence"/>
</dbReference>
<dbReference type="AlphaFoldDB" id="A0A512ATQ6"/>
<protein>
    <recommendedName>
        <fullName evidence="2">PSP1 C-terminal domain-containing protein</fullName>
    </recommendedName>
</protein>
<evidence type="ECO:0000256" key="1">
    <source>
        <dbReference type="SAM" id="MobiDB-lite"/>
    </source>
</evidence>
<feature type="compositionally biased region" description="Basic residues" evidence="1">
    <location>
        <begin position="323"/>
        <end position="333"/>
    </location>
</feature>
<dbReference type="EMBL" id="BJYS01000003">
    <property type="protein sequence ID" value="GEO03084.1"/>
    <property type="molecule type" value="Genomic_DNA"/>
</dbReference>
<keyword evidence="4" id="KW-1185">Reference proteome</keyword>
<dbReference type="GO" id="GO:0005737">
    <property type="term" value="C:cytoplasm"/>
    <property type="evidence" value="ECO:0007669"/>
    <property type="project" value="TreeGrafter"/>
</dbReference>
<dbReference type="InterPro" id="IPR047767">
    <property type="entry name" value="PSP1-like"/>
</dbReference>
<dbReference type="Pfam" id="PF04468">
    <property type="entry name" value="PSP1"/>
    <property type="match status" value="1"/>
</dbReference>
<evidence type="ECO:0000313" key="4">
    <source>
        <dbReference type="Proteomes" id="UP000321532"/>
    </source>
</evidence>
<dbReference type="PANTHER" id="PTHR43830">
    <property type="entry name" value="PROTEIN PSP1"/>
    <property type="match status" value="1"/>
</dbReference>
<evidence type="ECO:0000259" key="2">
    <source>
        <dbReference type="PROSITE" id="PS51411"/>
    </source>
</evidence>
<dbReference type="NCBIfam" id="NF041131">
    <property type="entry name" value="RicT_YaaT_fam"/>
    <property type="match status" value="1"/>
</dbReference>
<evidence type="ECO:0000313" key="3">
    <source>
        <dbReference type="EMBL" id="GEO03084.1"/>
    </source>
</evidence>
<comment type="caution">
    <text evidence="3">The sequence shown here is derived from an EMBL/GenBank/DDBJ whole genome shotgun (WGS) entry which is preliminary data.</text>
</comment>
<accession>A0A512ATQ6</accession>
<organism evidence="3 4">
    <name type="scientific">Adhaeribacter aerolatus</name>
    <dbReference type="NCBI Taxonomy" id="670289"/>
    <lineage>
        <taxon>Bacteria</taxon>
        <taxon>Pseudomonadati</taxon>
        <taxon>Bacteroidota</taxon>
        <taxon>Cytophagia</taxon>
        <taxon>Cytophagales</taxon>
        <taxon>Hymenobacteraceae</taxon>
        <taxon>Adhaeribacter</taxon>
    </lineage>
</organism>
<feature type="compositionally biased region" description="Basic and acidic residues" evidence="1">
    <location>
        <begin position="385"/>
        <end position="403"/>
    </location>
</feature>